<dbReference type="Proteomes" id="UP000007435">
    <property type="component" value="Chromosome"/>
</dbReference>
<sequence length="278" mass="32873">MDIRKTIKVISPYFGEWPWYFKYFLHSCSFNPGVEFLVVSDIPFEDDLPPNVKLLELSLHNFKELASEKLGFEVVINDPYKLCDFKPAYGHIFEDYLLGYDYWGHGDIDIIFGNLANFISEPVNNNYDVIYLRHDFITGYFTLFKNTGKINALYRQSKDYEKIFMNARHFCFDETNFSFTSFADGIHYSKISSEIESMMHVIKRLQENQVIQAYFDFHVIEGTPGRLTWINGSLFYKNKFEVALYHMIKFKYNTNIQKHKHVLGNNFKITPTRIIQIN</sequence>
<dbReference type="eggNOG" id="ENOG502ZCE3">
    <property type="taxonomic scope" value="Bacteria"/>
</dbReference>
<protein>
    <recommendedName>
        <fullName evidence="3">Glycosyltransferase</fullName>
    </recommendedName>
</protein>
<dbReference type="OrthoDB" id="1910631at2"/>
<dbReference type="RefSeq" id="WP_013408143.1">
    <property type="nucleotide sequence ID" value="NC_014655.1"/>
</dbReference>
<keyword evidence="2" id="KW-1185">Reference proteome</keyword>
<reference evidence="1 2" key="2">
    <citation type="journal article" date="2011" name="Stand. Genomic Sci.">
        <title>Complete genome sequence of Leadbetterella byssophila type strain (4M15).</title>
        <authorList>
            <person name="Abt B."/>
            <person name="Teshima H."/>
            <person name="Lucas S."/>
            <person name="Lapidus A."/>
            <person name="Del Rio T.G."/>
            <person name="Nolan M."/>
            <person name="Tice H."/>
            <person name="Cheng J.F."/>
            <person name="Pitluck S."/>
            <person name="Liolios K."/>
            <person name="Pagani I."/>
            <person name="Ivanova N."/>
            <person name="Mavromatis K."/>
            <person name="Pati A."/>
            <person name="Tapia R."/>
            <person name="Han C."/>
            <person name="Goodwin L."/>
            <person name="Chen A."/>
            <person name="Palaniappan K."/>
            <person name="Land M."/>
            <person name="Hauser L."/>
            <person name="Chang Y.J."/>
            <person name="Jeffries C.D."/>
            <person name="Rohde M."/>
            <person name="Goker M."/>
            <person name="Tindall B.J."/>
            <person name="Detter J.C."/>
            <person name="Woyke T."/>
            <person name="Bristow J."/>
            <person name="Eisen J.A."/>
            <person name="Markowitz V."/>
            <person name="Hugenholtz P."/>
            <person name="Klenk H.P."/>
            <person name="Kyrpides N.C."/>
        </authorList>
    </citation>
    <scope>NUCLEOTIDE SEQUENCE [LARGE SCALE GENOMIC DNA]</scope>
    <source>
        <strain evidence="2">DSM 17132 / JCM 16389 / KACC 11308 / NBRC 106382 / 4M15</strain>
    </source>
</reference>
<dbReference type="HOGENOM" id="CLU_068038_1_0_10"/>
<gene>
    <name evidence="1" type="ordered locus">Lbys_1376</name>
</gene>
<name>E4RW59_LEAB4</name>
<evidence type="ECO:0008006" key="3">
    <source>
        <dbReference type="Google" id="ProtNLM"/>
    </source>
</evidence>
<dbReference type="Pfam" id="PF20330">
    <property type="entry name" value="DUF6625"/>
    <property type="match status" value="1"/>
</dbReference>
<evidence type="ECO:0000313" key="2">
    <source>
        <dbReference type="Proteomes" id="UP000007435"/>
    </source>
</evidence>
<reference key="1">
    <citation type="submission" date="2010-11" db="EMBL/GenBank/DDBJ databases">
        <title>The complete genome of Leadbetterella byssophila DSM 17132.</title>
        <authorList>
            <consortium name="US DOE Joint Genome Institute (JGI-PGF)"/>
            <person name="Lucas S."/>
            <person name="Copeland A."/>
            <person name="Lapidus A."/>
            <person name="Glavina del Rio T."/>
            <person name="Dalin E."/>
            <person name="Tice H."/>
            <person name="Bruce D."/>
            <person name="Goodwin L."/>
            <person name="Pitluck S."/>
            <person name="Kyrpides N."/>
            <person name="Mavromatis K."/>
            <person name="Ivanova N."/>
            <person name="Teshima H."/>
            <person name="Brettin T."/>
            <person name="Detter J.C."/>
            <person name="Han C."/>
            <person name="Tapia R."/>
            <person name="Land M."/>
            <person name="Hauser L."/>
            <person name="Markowitz V."/>
            <person name="Cheng J.-F."/>
            <person name="Hugenholtz P."/>
            <person name="Woyke T."/>
            <person name="Wu D."/>
            <person name="Tindall B."/>
            <person name="Pomrenke H.G."/>
            <person name="Brambilla E."/>
            <person name="Klenk H.-P."/>
            <person name="Eisen J.A."/>
        </authorList>
    </citation>
    <scope>NUCLEOTIDE SEQUENCE [LARGE SCALE GENOMIC DNA]</scope>
    <source>
        <strain>DSM 17132</strain>
    </source>
</reference>
<organism evidence="1 2">
    <name type="scientific">Leadbetterella byssophila (strain DSM 17132 / JCM 16389 / KACC 11308 / NBRC 106382 / 4M15)</name>
    <dbReference type="NCBI Taxonomy" id="649349"/>
    <lineage>
        <taxon>Bacteria</taxon>
        <taxon>Pseudomonadati</taxon>
        <taxon>Bacteroidota</taxon>
        <taxon>Cytophagia</taxon>
        <taxon>Cytophagales</taxon>
        <taxon>Leadbetterellaceae</taxon>
        <taxon>Leadbetterella</taxon>
    </lineage>
</organism>
<proteinExistence type="predicted"/>
<dbReference type="STRING" id="649349.Lbys_1376"/>
<accession>E4RW59</accession>
<evidence type="ECO:0000313" key="1">
    <source>
        <dbReference type="EMBL" id="ADQ17094.1"/>
    </source>
</evidence>
<dbReference type="AlphaFoldDB" id="E4RW59"/>
<dbReference type="KEGG" id="lby:Lbys_1376"/>
<dbReference type="InterPro" id="IPR046733">
    <property type="entry name" value="DUF6625"/>
</dbReference>
<dbReference type="EMBL" id="CP002305">
    <property type="protein sequence ID" value="ADQ17094.1"/>
    <property type="molecule type" value="Genomic_DNA"/>
</dbReference>